<proteinExistence type="predicted"/>
<keyword evidence="1" id="KW-1133">Transmembrane helix</keyword>
<keyword evidence="1" id="KW-0812">Transmembrane</keyword>
<evidence type="ECO:0000313" key="3">
    <source>
        <dbReference type="Proteomes" id="UP001595444"/>
    </source>
</evidence>
<evidence type="ECO:0008006" key="4">
    <source>
        <dbReference type="Google" id="ProtNLM"/>
    </source>
</evidence>
<gene>
    <name evidence="2" type="ORF">ACFOKA_11330</name>
</gene>
<sequence length="382" mass="42038">MKLFTLDAPNARVPNSLGGNVNTVPNTSTIKAGTHNKRLKAALTALEQQAAAARSDIELTCAIAALEAFPTPVAYDNSLARTIATCVSAALVVTAAILQGLAYPPEYAIAAICGALLPWAVYWILVSGRKNSLESLSRTIAYKSSLFDYGLKEQRLHPTGKARELGGEFPLFRQGNHSREVRLMLSGTQEGTDHSFAYDYFHFHYVNKRTETYTTTDSKGRTRVRTRTVYDHFDRYGFITDFPYAKDIHIAEGGLGFFTSGYKTSSVSFNKRFGVEATSDMVAAKFLTPKIIQEIEAAGEALLEMDLYFGKHGKLCFSYGNNSTFATIPAAQLTDPKAFKEVISGHNSQHGLDSALTFLHTLMKYSDNNFDIVHKTQPEGVQ</sequence>
<dbReference type="EMBL" id="JBHRSL010000010">
    <property type="protein sequence ID" value="MFC3052494.1"/>
    <property type="molecule type" value="Genomic_DNA"/>
</dbReference>
<comment type="caution">
    <text evidence="2">The sequence shown here is derived from an EMBL/GenBank/DDBJ whole genome shotgun (WGS) entry which is preliminary data.</text>
</comment>
<organism evidence="2 3">
    <name type="scientific">Kordiimonas pumila</name>
    <dbReference type="NCBI Taxonomy" id="2161677"/>
    <lineage>
        <taxon>Bacteria</taxon>
        <taxon>Pseudomonadati</taxon>
        <taxon>Pseudomonadota</taxon>
        <taxon>Alphaproteobacteria</taxon>
        <taxon>Kordiimonadales</taxon>
        <taxon>Kordiimonadaceae</taxon>
        <taxon>Kordiimonas</taxon>
    </lineage>
</organism>
<evidence type="ECO:0000313" key="2">
    <source>
        <dbReference type="EMBL" id="MFC3052494.1"/>
    </source>
</evidence>
<dbReference type="Proteomes" id="UP001595444">
    <property type="component" value="Unassembled WGS sequence"/>
</dbReference>
<reference evidence="3" key="1">
    <citation type="journal article" date="2019" name="Int. J. Syst. Evol. Microbiol.">
        <title>The Global Catalogue of Microorganisms (GCM) 10K type strain sequencing project: providing services to taxonomists for standard genome sequencing and annotation.</title>
        <authorList>
            <consortium name="The Broad Institute Genomics Platform"/>
            <consortium name="The Broad Institute Genome Sequencing Center for Infectious Disease"/>
            <person name="Wu L."/>
            <person name="Ma J."/>
        </authorList>
    </citation>
    <scope>NUCLEOTIDE SEQUENCE [LARGE SCALE GENOMIC DNA]</scope>
    <source>
        <strain evidence="3">KCTC 62164</strain>
    </source>
</reference>
<accession>A0ABV7D699</accession>
<feature type="transmembrane region" description="Helical" evidence="1">
    <location>
        <begin position="107"/>
        <end position="126"/>
    </location>
</feature>
<feature type="transmembrane region" description="Helical" evidence="1">
    <location>
        <begin position="79"/>
        <end position="101"/>
    </location>
</feature>
<evidence type="ECO:0000256" key="1">
    <source>
        <dbReference type="SAM" id="Phobius"/>
    </source>
</evidence>
<keyword evidence="3" id="KW-1185">Reference proteome</keyword>
<name>A0ABV7D699_9PROT</name>
<protein>
    <recommendedName>
        <fullName evidence="4">Galanin</fullName>
    </recommendedName>
</protein>
<keyword evidence="1" id="KW-0472">Membrane</keyword>
<dbReference type="RefSeq" id="WP_194213844.1">
    <property type="nucleotide sequence ID" value="NZ_CP061205.1"/>
</dbReference>